<reference evidence="2" key="1">
    <citation type="submission" date="2023-06" db="EMBL/GenBank/DDBJ databases">
        <title>Genomic analysis of the entomopathogenic nematode Steinernema hermaphroditum.</title>
        <authorList>
            <person name="Schwarz E.M."/>
            <person name="Heppert J.K."/>
            <person name="Baniya A."/>
            <person name="Schwartz H.T."/>
            <person name="Tan C.-H."/>
            <person name="Antoshechkin I."/>
            <person name="Sternberg P.W."/>
            <person name="Goodrich-Blair H."/>
            <person name="Dillman A.R."/>
        </authorList>
    </citation>
    <scope>NUCLEOTIDE SEQUENCE</scope>
    <source>
        <strain evidence="2">PS9179</strain>
        <tissue evidence="2">Whole animal</tissue>
    </source>
</reference>
<proteinExistence type="predicted"/>
<sequence length="114" mass="12381">MPPEASISTSCNAVVAIMAEVVSPSDASTPNDVDGQVSPAIKKKVTFKEPVLSTREIQRKLKAARVKNAKGKKSWLVTKALALQKKNSAAFYTIVSLAAALPVFLVLYLYFLYH</sequence>
<comment type="caution">
    <text evidence="2">The sequence shown here is derived from an EMBL/GenBank/DDBJ whole genome shotgun (WGS) entry which is preliminary data.</text>
</comment>
<dbReference type="EMBL" id="JAUCMV010000003">
    <property type="protein sequence ID" value="KAK0407832.1"/>
    <property type="molecule type" value="Genomic_DNA"/>
</dbReference>
<protein>
    <submittedName>
        <fullName evidence="2">Uncharacterized protein</fullName>
    </submittedName>
</protein>
<evidence type="ECO:0000256" key="1">
    <source>
        <dbReference type="SAM" id="Phobius"/>
    </source>
</evidence>
<keyword evidence="3" id="KW-1185">Reference proteome</keyword>
<keyword evidence="1" id="KW-0812">Transmembrane</keyword>
<organism evidence="2 3">
    <name type="scientific">Steinernema hermaphroditum</name>
    <dbReference type="NCBI Taxonomy" id="289476"/>
    <lineage>
        <taxon>Eukaryota</taxon>
        <taxon>Metazoa</taxon>
        <taxon>Ecdysozoa</taxon>
        <taxon>Nematoda</taxon>
        <taxon>Chromadorea</taxon>
        <taxon>Rhabditida</taxon>
        <taxon>Tylenchina</taxon>
        <taxon>Panagrolaimomorpha</taxon>
        <taxon>Strongyloidoidea</taxon>
        <taxon>Steinernematidae</taxon>
        <taxon>Steinernema</taxon>
    </lineage>
</organism>
<dbReference type="AlphaFoldDB" id="A0AA39HNA2"/>
<evidence type="ECO:0000313" key="2">
    <source>
        <dbReference type="EMBL" id="KAK0407832.1"/>
    </source>
</evidence>
<name>A0AA39HNA2_9BILA</name>
<accession>A0AA39HNA2</accession>
<keyword evidence="1" id="KW-1133">Transmembrane helix</keyword>
<feature type="transmembrane region" description="Helical" evidence="1">
    <location>
        <begin position="89"/>
        <end position="111"/>
    </location>
</feature>
<dbReference type="Proteomes" id="UP001175271">
    <property type="component" value="Unassembled WGS sequence"/>
</dbReference>
<evidence type="ECO:0000313" key="3">
    <source>
        <dbReference type="Proteomes" id="UP001175271"/>
    </source>
</evidence>
<gene>
    <name evidence="2" type="ORF">QR680_003624</name>
</gene>
<keyword evidence="1" id="KW-0472">Membrane</keyword>